<evidence type="ECO:0000259" key="16">
    <source>
        <dbReference type="PROSITE" id="PS51839"/>
    </source>
</evidence>
<comment type="cofactor">
    <cofactor evidence="14">
        <name>[2Fe-2S] cluster</name>
        <dbReference type="ChEBI" id="CHEBI:190135"/>
    </cofactor>
    <text evidence="14">Binds 1 [2Fe-2S] cluster per subunit.</text>
</comment>
<dbReference type="InterPro" id="IPR006963">
    <property type="entry name" value="Mopterin_OxRdtase_4Fe-4S_dom"/>
</dbReference>
<dbReference type="SUPFAM" id="SSF54862">
    <property type="entry name" value="4Fe-4S ferredoxins"/>
    <property type="match status" value="1"/>
</dbReference>
<dbReference type="PROSITE" id="PS51669">
    <property type="entry name" value="4FE4S_MOW_BIS_MGD"/>
    <property type="match status" value="1"/>
</dbReference>
<comment type="function">
    <text evidence="11 14">NDH-1 shuttles electrons from NADH, via FMN and iron-sulfur (Fe-S) centers, to quinones in the respiratory chain. Couples the redox reaction to proton translocation (for every two electrons transferred, four hydrogen ions are translocated across the cytoplasmic membrane), and thus conserves the redox energy in a proton gradient.</text>
</comment>
<accession>G2LP34</accession>
<dbReference type="GO" id="GO:0048038">
    <property type="term" value="F:quinone binding"/>
    <property type="evidence" value="ECO:0007669"/>
    <property type="project" value="UniProtKB-UniRule"/>
</dbReference>
<evidence type="ECO:0000256" key="2">
    <source>
        <dbReference type="ARBA" id="ARBA00005404"/>
    </source>
</evidence>
<evidence type="ECO:0000256" key="10">
    <source>
        <dbReference type="ARBA" id="ARBA00023027"/>
    </source>
</evidence>
<dbReference type="Pfam" id="PF10588">
    <property type="entry name" value="NADH-G_4Fe-4S_3"/>
    <property type="match status" value="1"/>
</dbReference>
<dbReference type="PANTHER" id="PTHR43105">
    <property type="entry name" value="RESPIRATORY NITRATE REDUCTASE"/>
    <property type="match status" value="1"/>
</dbReference>
<comment type="subunit">
    <text evidence="12">Composed of 13 different subunits. Subunits NuoCD, E, F, and G constitute the peripheral sector of the complex.</text>
</comment>
<keyword evidence="8 14" id="KW-0408">Iron</keyword>
<dbReference type="InterPro" id="IPR036010">
    <property type="entry name" value="2Fe-2S_ferredoxin-like_sf"/>
</dbReference>
<dbReference type="RefSeq" id="WP_014499875.1">
    <property type="nucleotide sequence ID" value="NC_017259.1"/>
</dbReference>
<comment type="cofactor">
    <cofactor evidence="1 14">
        <name>[4Fe-4S] cluster</name>
        <dbReference type="ChEBI" id="CHEBI:49883"/>
    </cofactor>
</comment>
<evidence type="ECO:0000256" key="9">
    <source>
        <dbReference type="ARBA" id="ARBA00023014"/>
    </source>
</evidence>
<evidence type="ECO:0000256" key="8">
    <source>
        <dbReference type="ARBA" id="ARBA00023004"/>
    </source>
</evidence>
<dbReference type="GO" id="GO:0008137">
    <property type="term" value="F:NADH dehydrogenase (ubiquinone) activity"/>
    <property type="evidence" value="ECO:0007669"/>
    <property type="project" value="UniProtKB-UniRule"/>
</dbReference>
<dbReference type="SMART" id="SM00929">
    <property type="entry name" value="NADH-G_4Fe-4S_3"/>
    <property type="match status" value="1"/>
</dbReference>
<dbReference type="GO" id="GO:0042773">
    <property type="term" value="P:ATP synthesis coupled electron transport"/>
    <property type="evidence" value="ECO:0007669"/>
    <property type="project" value="InterPro"/>
</dbReference>
<evidence type="ECO:0000256" key="4">
    <source>
        <dbReference type="ARBA" id="ARBA00022714"/>
    </source>
</evidence>
<dbReference type="OrthoDB" id="9810782at2"/>
<dbReference type="CDD" id="cd02788">
    <property type="entry name" value="MopB_CT_NDH-1_NuoG2-N7"/>
    <property type="match status" value="1"/>
</dbReference>
<proteinExistence type="inferred from homology"/>
<dbReference type="GO" id="GO:0051537">
    <property type="term" value="F:2 iron, 2 sulfur cluster binding"/>
    <property type="evidence" value="ECO:0007669"/>
    <property type="project" value="UniProtKB-UniRule"/>
</dbReference>
<evidence type="ECO:0000256" key="5">
    <source>
        <dbReference type="ARBA" id="ARBA00022719"/>
    </source>
</evidence>
<feature type="domain" description="4Fe-4S Mo/W bis-MGD-type" evidence="15">
    <location>
        <begin position="221"/>
        <end position="277"/>
    </location>
</feature>
<keyword evidence="4 14" id="KW-0001">2Fe-2S</keyword>
<feature type="domain" description="4Fe-4S His(Cys)3-ligated-type" evidence="16">
    <location>
        <begin position="83"/>
        <end position="122"/>
    </location>
</feature>
<dbReference type="PROSITE" id="PS00641">
    <property type="entry name" value="COMPLEX1_75K_1"/>
    <property type="match status" value="1"/>
</dbReference>
<evidence type="ECO:0000256" key="12">
    <source>
        <dbReference type="ARBA" id="ARBA00026021"/>
    </source>
</evidence>
<dbReference type="InterPro" id="IPR010228">
    <property type="entry name" value="NADH_UbQ_OxRdtase_Gsu"/>
</dbReference>
<dbReference type="EC" id="7.1.1.-" evidence="14"/>
<keyword evidence="10 14" id="KW-0520">NAD</keyword>
<evidence type="ECO:0000256" key="6">
    <source>
        <dbReference type="ARBA" id="ARBA00022723"/>
    </source>
</evidence>
<keyword evidence="6 14" id="KW-0479">Metal-binding</keyword>
<dbReference type="PROSITE" id="PS00642">
    <property type="entry name" value="COMPLEX1_75K_2"/>
    <property type="match status" value="1"/>
</dbReference>
<dbReference type="STRING" id="1005057.BUAMB_147"/>
<organism evidence="17 18">
    <name type="scientific">Buchnera aphidicola str. Ua</name>
    <name type="common">Uroleucon ambrosiae</name>
    <dbReference type="NCBI Taxonomy" id="1005057"/>
    <lineage>
        <taxon>Bacteria</taxon>
        <taxon>Pseudomonadati</taxon>
        <taxon>Pseudomonadota</taxon>
        <taxon>Gammaproteobacteria</taxon>
        <taxon>Enterobacterales</taxon>
        <taxon>Erwiniaceae</taxon>
        <taxon>Buchnera</taxon>
    </lineage>
</organism>
<keyword evidence="9 14" id="KW-0411">Iron-sulfur</keyword>
<dbReference type="SUPFAM" id="SSF53706">
    <property type="entry name" value="Formate dehydrogenase/DMSO reductase, domains 1-3"/>
    <property type="match status" value="1"/>
</dbReference>
<dbReference type="SUPFAM" id="SSF54292">
    <property type="entry name" value="2Fe-2S ferredoxin-like"/>
    <property type="match status" value="1"/>
</dbReference>
<evidence type="ECO:0000256" key="7">
    <source>
        <dbReference type="ARBA" id="ARBA00022967"/>
    </source>
</evidence>
<comment type="similarity">
    <text evidence="2 14">Belongs to the complex I 75 kDa subunit family.</text>
</comment>
<dbReference type="FunFam" id="3.10.20.740:FF:000002">
    <property type="entry name" value="NADH-quinone oxidoreductase"/>
    <property type="match status" value="1"/>
</dbReference>
<dbReference type="HOGENOM" id="CLU_000422_11_4_6"/>
<evidence type="ECO:0000259" key="15">
    <source>
        <dbReference type="PROSITE" id="PS51669"/>
    </source>
</evidence>
<dbReference type="InterPro" id="IPR050123">
    <property type="entry name" value="Prok_molybdopt-oxidoreductase"/>
</dbReference>
<dbReference type="InterPro" id="IPR054351">
    <property type="entry name" value="NADH_UbQ_OxRdtase_ferredoxin"/>
</dbReference>
<dbReference type="Pfam" id="PF22117">
    <property type="entry name" value="Fer4_Nqo3"/>
    <property type="match status" value="1"/>
</dbReference>
<dbReference type="Pfam" id="PF04879">
    <property type="entry name" value="Molybdop_Fe4S4"/>
    <property type="match status" value="1"/>
</dbReference>
<dbReference type="CDD" id="cd00207">
    <property type="entry name" value="fer2"/>
    <property type="match status" value="1"/>
</dbReference>
<dbReference type="GO" id="GO:0051539">
    <property type="term" value="F:4 iron, 4 sulfur cluster binding"/>
    <property type="evidence" value="ECO:0007669"/>
    <property type="project" value="UniProtKB-KW"/>
</dbReference>
<dbReference type="EMBL" id="CP002648">
    <property type="protein sequence ID" value="AEO07971.1"/>
    <property type="molecule type" value="Genomic_DNA"/>
</dbReference>
<gene>
    <name evidence="17" type="primary">nuoG</name>
    <name evidence="17" type="ORF">BUAMB_147</name>
</gene>
<dbReference type="Gene3D" id="3.30.200.210">
    <property type="match status" value="1"/>
</dbReference>
<dbReference type="KEGG" id="buh:BUAMB_147"/>
<dbReference type="PANTHER" id="PTHR43105:SF10">
    <property type="entry name" value="NADH-QUINONE OXIDOREDUCTASE SUBUNIT G"/>
    <property type="match status" value="1"/>
</dbReference>
<dbReference type="Gene3D" id="3.10.20.740">
    <property type="match status" value="1"/>
</dbReference>
<dbReference type="GO" id="GO:0003954">
    <property type="term" value="F:NADH dehydrogenase activity"/>
    <property type="evidence" value="ECO:0007669"/>
    <property type="project" value="TreeGrafter"/>
</dbReference>
<reference evidence="17 18" key="1">
    <citation type="journal article" date="2011" name="PLoS Genet.">
        <title>Sequence conservation and functional constraint on intergenic spacers in reduced genomes of the obligate symbiont buchnera.</title>
        <authorList>
            <person name="Degnan P.H."/>
            <person name="Ochman H."/>
            <person name="Moran N.A."/>
        </authorList>
    </citation>
    <scope>NUCLEOTIDE SEQUENCE [LARGE SCALE GENOMIC DNA]</scope>
    <source>
        <strain evidence="17 18">Ua</strain>
    </source>
</reference>
<evidence type="ECO:0000256" key="1">
    <source>
        <dbReference type="ARBA" id="ARBA00001966"/>
    </source>
</evidence>
<evidence type="ECO:0000256" key="3">
    <source>
        <dbReference type="ARBA" id="ARBA00022485"/>
    </source>
</evidence>
<sequence>MAKIYIDSVMYIVNESDNLLQACLSVGIDVPYFCWHPLLGSLGACRQCAVTQYKNLKDNQGQLIMSCMTPAIDGTIIAVHNTESAVFRNAITELLLTNHPHDCPVCEEGGHCHLQDMTVMVQHNTRKYRFNKRTHKNQYLGSFIKHEMNRCITCYRCVRYYNHYADGTDFGVYGSNNNIYFGRLEDGMLENEHSGNLIELCPTGVFTDKIYSQKYTRKWDMQYAPSICQNCSVGCNISIGERYGEVRRIENRYHEKINHYLICDLGRFSYTHTYLSARPKYPVCSNKKYSTILNFNEAIKEGVNFFKKFKRIIGIGSTRSSIENNFALQELVGKDNFSNGMSDKEQMCVKLILEFLNNNFIYTPSLREIESYDVILVIGEDVTQTSARVALAIRQAVKKKSKDINYLNGIPKWNVSPNIHISEEFKNSLFILHTHENKLDDIAEWSYFAPVHKQVHFASAIACELNPNLPKVYDLDPLLKEKVLLISKRLISSKKTLIISGSHSFDSSTIQASINIANAIKIKAINHHVGAVFLTASSNALGTALIGGMSIESALQEIKNKKADAIVFMEYDIYRFISEYDCDDLLKNQENIMTLDHQYTQTYKKSGLAFSSKNFTESSGTVINFEGRAQRFFQVYDPNFYSDDYCLFESWKWLHFIKSKIDKTEISWLNLDDVIDSYAKKYTILEPIKLKELNSSFRIHGQKISRSPIRSSGRTSLRSHINIHEPSQPIDIDTMFAFSMEGYNQPNKSMSHIPFAWFPGWNSPQSWNKFQKQIGKNLFSKNSGIHLFKKNKNKVNMHSNIIFNNIIEETYWYIIPYYHLFGNEELTQYSSVIIENIPIEYALISFEDSAKLNLKEDSIVEFNCLNKNYRLSIQLSKYLNKQQIGLPLGRKGFPISLIGKKIKFLQEFIK</sequence>
<dbReference type="Proteomes" id="UP000006139">
    <property type="component" value="Chromosome"/>
</dbReference>
<dbReference type="InterPro" id="IPR019574">
    <property type="entry name" value="NADH_UbQ_OxRdtase_Gsu_4Fe4S-bd"/>
</dbReference>
<evidence type="ECO:0000256" key="11">
    <source>
        <dbReference type="ARBA" id="ARBA00025189"/>
    </source>
</evidence>
<dbReference type="NCBIfam" id="TIGR01973">
    <property type="entry name" value="NuoG"/>
    <property type="match status" value="1"/>
</dbReference>
<dbReference type="SMART" id="SM00926">
    <property type="entry name" value="Molybdop_Fe4S4"/>
    <property type="match status" value="1"/>
</dbReference>
<dbReference type="Pfam" id="PF13510">
    <property type="entry name" value="Fer2_4"/>
    <property type="match status" value="1"/>
</dbReference>
<dbReference type="GO" id="GO:0016020">
    <property type="term" value="C:membrane"/>
    <property type="evidence" value="ECO:0007669"/>
    <property type="project" value="InterPro"/>
</dbReference>
<name>G2LP34_BUCUM</name>
<dbReference type="eggNOG" id="COG1034">
    <property type="taxonomic scope" value="Bacteria"/>
</dbReference>
<dbReference type="AlphaFoldDB" id="G2LP34"/>
<keyword evidence="5 14" id="KW-0874">Quinone</keyword>
<dbReference type="PATRIC" id="fig|1005057.4.peg.138"/>
<evidence type="ECO:0000256" key="13">
    <source>
        <dbReference type="ARBA" id="ARBA00047712"/>
    </source>
</evidence>
<dbReference type="InterPro" id="IPR006656">
    <property type="entry name" value="Mopterin_OxRdtase"/>
</dbReference>
<dbReference type="CDD" id="cd02771">
    <property type="entry name" value="MopB_NDH-1_NuoG2-N7"/>
    <property type="match status" value="1"/>
</dbReference>
<evidence type="ECO:0000313" key="18">
    <source>
        <dbReference type="Proteomes" id="UP000006139"/>
    </source>
</evidence>
<dbReference type="GO" id="GO:0046872">
    <property type="term" value="F:metal ion binding"/>
    <property type="evidence" value="ECO:0007669"/>
    <property type="project" value="UniProtKB-UniRule"/>
</dbReference>
<protein>
    <recommendedName>
        <fullName evidence="14">NADH-quinone oxidoreductase</fullName>
        <ecNumber evidence="14">7.1.1.-</ecNumber>
    </recommendedName>
</protein>
<dbReference type="InterPro" id="IPR001041">
    <property type="entry name" value="2Fe-2S_ferredoxin-type"/>
</dbReference>
<dbReference type="Pfam" id="PF00384">
    <property type="entry name" value="Molybdopterin"/>
    <property type="match status" value="1"/>
</dbReference>
<dbReference type="PROSITE" id="PS00643">
    <property type="entry name" value="COMPLEX1_75K_3"/>
    <property type="match status" value="1"/>
</dbReference>
<dbReference type="PROSITE" id="PS51839">
    <property type="entry name" value="4FE4S_HC3"/>
    <property type="match status" value="1"/>
</dbReference>
<dbReference type="InterPro" id="IPR000283">
    <property type="entry name" value="NADH_UbQ_OxRdtase_75kDa_su_CS"/>
</dbReference>
<evidence type="ECO:0000313" key="17">
    <source>
        <dbReference type="EMBL" id="AEO07971.1"/>
    </source>
</evidence>
<keyword evidence="3 14" id="KW-0004">4Fe-4S</keyword>
<comment type="catalytic activity">
    <reaction evidence="13 14">
        <text>a quinone + NADH + 5 H(+)(in) = a quinol + NAD(+) + 4 H(+)(out)</text>
        <dbReference type="Rhea" id="RHEA:57888"/>
        <dbReference type="ChEBI" id="CHEBI:15378"/>
        <dbReference type="ChEBI" id="CHEBI:24646"/>
        <dbReference type="ChEBI" id="CHEBI:57540"/>
        <dbReference type="ChEBI" id="CHEBI:57945"/>
        <dbReference type="ChEBI" id="CHEBI:132124"/>
    </reaction>
</comment>
<keyword evidence="7 14" id="KW-1278">Translocase</keyword>
<evidence type="ECO:0000256" key="14">
    <source>
        <dbReference type="RuleBase" id="RU003525"/>
    </source>
</evidence>